<evidence type="ECO:0000259" key="9">
    <source>
        <dbReference type="PROSITE" id="PS50109"/>
    </source>
</evidence>
<dbReference type="InterPro" id="IPR003661">
    <property type="entry name" value="HisK_dim/P_dom"/>
</dbReference>
<keyword evidence="8" id="KW-1133">Transmembrane helix</keyword>
<dbReference type="InterPro" id="IPR004358">
    <property type="entry name" value="Sig_transdc_His_kin-like_C"/>
</dbReference>
<dbReference type="PANTHER" id="PTHR43047">
    <property type="entry name" value="TWO-COMPONENT HISTIDINE PROTEIN KINASE"/>
    <property type="match status" value="1"/>
</dbReference>
<dbReference type="EMBL" id="QUQO01000001">
    <property type="protein sequence ID" value="RFB05271.1"/>
    <property type="molecule type" value="Genomic_DNA"/>
</dbReference>
<accession>A0A371RIJ7</accession>
<dbReference type="SUPFAM" id="SSF55874">
    <property type="entry name" value="ATPase domain of HSP90 chaperone/DNA topoisomerase II/histidine kinase"/>
    <property type="match status" value="1"/>
</dbReference>
<keyword evidence="3 7" id="KW-0597">Phosphoprotein</keyword>
<dbReference type="AlphaFoldDB" id="A0A371RIJ7"/>
<evidence type="ECO:0000256" key="3">
    <source>
        <dbReference type="ARBA" id="ARBA00022553"/>
    </source>
</evidence>
<feature type="transmembrane region" description="Helical" evidence="8">
    <location>
        <begin position="162"/>
        <end position="182"/>
    </location>
</feature>
<dbReference type="InterPro" id="IPR036097">
    <property type="entry name" value="HisK_dim/P_sf"/>
</dbReference>
<evidence type="ECO:0000259" key="10">
    <source>
        <dbReference type="PROSITE" id="PS50110"/>
    </source>
</evidence>
<dbReference type="CDD" id="cd00082">
    <property type="entry name" value="HisKA"/>
    <property type="match status" value="1"/>
</dbReference>
<dbReference type="Pfam" id="PF00512">
    <property type="entry name" value="HisKA"/>
    <property type="match status" value="1"/>
</dbReference>
<evidence type="ECO:0000256" key="4">
    <source>
        <dbReference type="ARBA" id="ARBA00022679"/>
    </source>
</evidence>
<evidence type="ECO:0000313" key="12">
    <source>
        <dbReference type="Proteomes" id="UP000264589"/>
    </source>
</evidence>
<dbReference type="GO" id="GO:0000155">
    <property type="term" value="F:phosphorelay sensor kinase activity"/>
    <property type="evidence" value="ECO:0007669"/>
    <property type="project" value="InterPro"/>
</dbReference>
<dbReference type="PRINTS" id="PR00344">
    <property type="entry name" value="BCTRLSENSOR"/>
</dbReference>
<feature type="domain" description="Response regulatory" evidence="10">
    <location>
        <begin position="462"/>
        <end position="583"/>
    </location>
</feature>
<dbReference type="PROSITE" id="PS50109">
    <property type="entry name" value="HIS_KIN"/>
    <property type="match status" value="1"/>
</dbReference>
<feature type="domain" description="Histidine kinase" evidence="9">
    <location>
        <begin position="219"/>
        <end position="437"/>
    </location>
</feature>
<dbReference type="RefSeq" id="WP_116391903.1">
    <property type="nucleotide sequence ID" value="NZ_QUQO01000001.1"/>
</dbReference>
<feature type="transmembrane region" description="Helical" evidence="8">
    <location>
        <begin position="109"/>
        <end position="127"/>
    </location>
</feature>
<dbReference type="InterPro" id="IPR011006">
    <property type="entry name" value="CheY-like_superfamily"/>
</dbReference>
<feature type="transmembrane region" description="Helical" evidence="8">
    <location>
        <begin position="22"/>
        <end position="40"/>
    </location>
</feature>
<keyword evidence="4" id="KW-0808">Transferase</keyword>
<dbReference type="Gene3D" id="3.40.50.2300">
    <property type="match status" value="1"/>
</dbReference>
<feature type="modified residue" description="4-aspartylphosphate" evidence="7">
    <location>
        <position position="511"/>
    </location>
</feature>
<dbReference type="CDD" id="cd16922">
    <property type="entry name" value="HATPase_EvgS-ArcB-TorS-like"/>
    <property type="match status" value="1"/>
</dbReference>
<dbReference type="Proteomes" id="UP000264589">
    <property type="component" value="Unassembled WGS sequence"/>
</dbReference>
<dbReference type="CDD" id="cd17546">
    <property type="entry name" value="REC_hyHK_CKI1_RcsC-like"/>
    <property type="match status" value="1"/>
</dbReference>
<keyword evidence="5" id="KW-0418">Kinase</keyword>
<evidence type="ECO:0000256" key="8">
    <source>
        <dbReference type="SAM" id="Phobius"/>
    </source>
</evidence>
<dbReference type="InParanoid" id="A0A371RIJ7"/>
<dbReference type="Gene3D" id="3.30.565.10">
    <property type="entry name" value="Histidine kinase-like ATPase, C-terminal domain"/>
    <property type="match status" value="1"/>
</dbReference>
<gene>
    <name evidence="11" type="ORF">DX908_08380</name>
</gene>
<evidence type="ECO:0000256" key="7">
    <source>
        <dbReference type="PROSITE-ProRule" id="PRU00169"/>
    </source>
</evidence>
<sequence>MGLSERQLDDLRLTARGRRKELKTRIIIAFFGATVLAVEVEPVIGLAWLAIVLFSQLVDFLIWRPAFRAEPVPISEARLNLIAASAFQASLIYSAVAALLWFLGNPADGVFSFVWFAGSLLHVTLHMRNERRTFVAAAIPHALYFIGIPILAVVGYGPASRASGVIMLIAVLLYLAHLVVAFRTTRQLSLELLDARKNAEHGQREAERANKAKSDFLSSTSHEIRTPLNGVLGMAEALKQDDLTPAAMEKVEILQDSGLLLLRLLNDILDLSKIEAGRIELEEQPIDLALIADKVVRTHAMTAEAKGIKLGVTVQEGYACLRMGDELRLMQILNNLVSNALKFTSEGGIRIHIKEDEPTGHVMISVRDTGIGMSDEQLNVIMEPFTQADKTISRRYGGTGLGLAIVNGLAHGMGGDVNVTSKLGEGTSFTVRLPLELCAEKQSLVSQFTDESEELSVFPGVNVLVTDDNQVNRMVLESYLGSMQARVVMAEDGRTAIQSASEMEFDLILMDISMPDMEGTDAMSAIRREQAARGVVGKGTPIIAVTAHALAHEISGFLEAGFDGYLAKPISMDALRKVMAEFAGKKAGETVTPRMTA</sequence>
<dbReference type="Gene3D" id="1.10.287.130">
    <property type="match status" value="1"/>
</dbReference>
<dbReference type="SMART" id="SM00388">
    <property type="entry name" value="HisKA"/>
    <property type="match status" value="1"/>
</dbReference>
<keyword evidence="8" id="KW-0812">Transmembrane</keyword>
<dbReference type="SMART" id="SM00387">
    <property type="entry name" value="HATPase_c"/>
    <property type="match status" value="1"/>
</dbReference>
<evidence type="ECO:0000256" key="1">
    <source>
        <dbReference type="ARBA" id="ARBA00000085"/>
    </source>
</evidence>
<dbReference type="SMART" id="SM00448">
    <property type="entry name" value="REC"/>
    <property type="match status" value="1"/>
</dbReference>
<dbReference type="Pfam" id="PF00072">
    <property type="entry name" value="Response_reg"/>
    <property type="match status" value="1"/>
</dbReference>
<dbReference type="EC" id="2.7.13.3" evidence="2"/>
<comment type="caution">
    <text evidence="11">The sequence shown here is derived from an EMBL/GenBank/DDBJ whole genome shotgun (WGS) entry which is preliminary data.</text>
</comment>
<dbReference type="SUPFAM" id="SSF47384">
    <property type="entry name" value="Homodimeric domain of signal transducing histidine kinase"/>
    <property type="match status" value="1"/>
</dbReference>
<evidence type="ECO:0000256" key="6">
    <source>
        <dbReference type="ARBA" id="ARBA00023012"/>
    </source>
</evidence>
<dbReference type="OrthoDB" id="9801651at2"/>
<dbReference type="FunFam" id="3.30.565.10:FF:000010">
    <property type="entry name" value="Sensor histidine kinase RcsC"/>
    <property type="match status" value="1"/>
</dbReference>
<dbReference type="PROSITE" id="PS50110">
    <property type="entry name" value="RESPONSE_REGULATORY"/>
    <property type="match status" value="1"/>
</dbReference>
<comment type="catalytic activity">
    <reaction evidence="1">
        <text>ATP + protein L-histidine = ADP + protein N-phospho-L-histidine.</text>
        <dbReference type="EC" id="2.7.13.3"/>
    </reaction>
</comment>
<reference evidence="11 12" key="1">
    <citation type="submission" date="2018-08" db="EMBL/GenBank/DDBJ databases">
        <title>Parvularcula sp. SM1705, isolated from surface water of the South Sea China.</title>
        <authorList>
            <person name="Sun L."/>
        </authorList>
    </citation>
    <scope>NUCLEOTIDE SEQUENCE [LARGE SCALE GENOMIC DNA]</scope>
    <source>
        <strain evidence="11 12">SM1705</strain>
    </source>
</reference>
<dbReference type="InterPro" id="IPR001789">
    <property type="entry name" value="Sig_transdc_resp-reg_receiver"/>
</dbReference>
<feature type="transmembrane region" description="Helical" evidence="8">
    <location>
        <begin position="79"/>
        <end position="103"/>
    </location>
</feature>
<dbReference type="Pfam" id="PF02518">
    <property type="entry name" value="HATPase_c"/>
    <property type="match status" value="1"/>
</dbReference>
<evidence type="ECO:0000256" key="2">
    <source>
        <dbReference type="ARBA" id="ARBA00012438"/>
    </source>
</evidence>
<keyword evidence="6" id="KW-0902">Two-component regulatory system</keyword>
<organism evidence="11 12">
    <name type="scientific">Parvularcula marina</name>
    <dbReference type="NCBI Taxonomy" id="2292771"/>
    <lineage>
        <taxon>Bacteria</taxon>
        <taxon>Pseudomonadati</taxon>
        <taxon>Pseudomonadota</taxon>
        <taxon>Alphaproteobacteria</taxon>
        <taxon>Parvularculales</taxon>
        <taxon>Parvularculaceae</taxon>
        <taxon>Parvularcula</taxon>
    </lineage>
</organism>
<dbReference type="SUPFAM" id="SSF52172">
    <property type="entry name" value="CheY-like"/>
    <property type="match status" value="1"/>
</dbReference>
<keyword evidence="8" id="KW-0472">Membrane</keyword>
<proteinExistence type="predicted"/>
<evidence type="ECO:0000313" key="11">
    <source>
        <dbReference type="EMBL" id="RFB05271.1"/>
    </source>
</evidence>
<dbReference type="InterPro" id="IPR005467">
    <property type="entry name" value="His_kinase_dom"/>
</dbReference>
<protein>
    <recommendedName>
        <fullName evidence="2">histidine kinase</fullName>
        <ecNumber evidence="2">2.7.13.3</ecNumber>
    </recommendedName>
</protein>
<evidence type="ECO:0000256" key="5">
    <source>
        <dbReference type="ARBA" id="ARBA00022777"/>
    </source>
</evidence>
<name>A0A371RIJ7_9PROT</name>
<dbReference type="InterPro" id="IPR003594">
    <property type="entry name" value="HATPase_dom"/>
</dbReference>
<dbReference type="InterPro" id="IPR036890">
    <property type="entry name" value="HATPase_C_sf"/>
</dbReference>
<keyword evidence="12" id="KW-1185">Reference proteome</keyword>
<feature type="transmembrane region" description="Helical" evidence="8">
    <location>
        <begin position="134"/>
        <end position="156"/>
    </location>
</feature>